<dbReference type="Pfam" id="PF00022">
    <property type="entry name" value="Actin"/>
    <property type="match status" value="1"/>
</dbReference>
<dbReference type="Proteomes" id="UP001465755">
    <property type="component" value="Unassembled WGS sequence"/>
</dbReference>
<organism evidence="2 3">
    <name type="scientific">Symbiochloris irregularis</name>
    <dbReference type="NCBI Taxonomy" id="706552"/>
    <lineage>
        <taxon>Eukaryota</taxon>
        <taxon>Viridiplantae</taxon>
        <taxon>Chlorophyta</taxon>
        <taxon>core chlorophytes</taxon>
        <taxon>Trebouxiophyceae</taxon>
        <taxon>Trebouxiales</taxon>
        <taxon>Trebouxiaceae</taxon>
        <taxon>Symbiochloris</taxon>
    </lineage>
</organism>
<accession>A0AAW1NV77</accession>
<evidence type="ECO:0000313" key="2">
    <source>
        <dbReference type="EMBL" id="KAK9800233.1"/>
    </source>
</evidence>
<gene>
    <name evidence="2" type="ORF">WJX73_002417</name>
</gene>
<dbReference type="EMBL" id="JALJOQ010000084">
    <property type="protein sequence ID" value="KAK9800233.1"/>
    <property type="molecule type" value="Genomic_DNA"/>
</dbReference>
<keyword evidence="3" id="KW-1185">Reference proteome</keyword>
<dbReference type="AlphaFoldDB" id="A0AAW1NV77"/>
<dbReference type="InterPro" id="IPR043129">
    <property type="entry name" value="ATPase_NBD"/>
</dbReference>
<dbReference type="FunFam" id="3.30.420.40:FF:000050">
    <property type="entry name" value="Actin, alpha skeletal muscle"/>
    <property type="match status" value="1"/>
</dbReference>
<dbReference type="SMART" id="SM00268">
    <property type="entry name" value="ACTIN"/>
    <property type="match status" value="1"/>
</dbReference>
<dbReference type="CDD" id="cd13395">
    <property type="entry name" value="ASKHA_NBD_Arp4_ACTL6-like"/>
    <property type="match status" value="1"/>
</dbReference>
<evidence type="ECO:0000313" key="3">
    <source>
        <dbReference type="Proteomes" id="UP001465755"/>
    </source>
</evidence>
<dbReference type="Gene3D" id="3.90.640.10">
    <property type="entry name" value="Actin, Chain A, domain 4"/>
    <property type="match status" value="1"/>
</dbReference>
<dbReference type="SUPFAM" id="SSF53067">
    <property type="entry name" value="Actin-like ATPase domain"/>
    <property type="match status" value="2"/>
</dbReference>
<dbReference type="InterPro" id="IPR004000">
    <property type="entry name" value="Actin"/>
</dbReference>
<comment type="caution">
    <text evidence="2">The sequence shown here is derived from an EMBL/GenBank/DDBJ whole genome shotgun (WGS) entry which is preliminary data.</text>
</comment>
<evidence type="ECO:0008006" key="4">
    <source>
        <dbReference type="Google" id="ProtNLM"/>
    </source>
</evidence>
<proteinExistence type="inferred from homology"/>
<protein>
    <recommendedName>
        <fullName evidence="4">Actin-related protein 4</fullName>
    </recommendedName>
</protein>
<dbReference type="PANTHER" id="PTHR11937">
    <property type="entry name" value="ACTIN"/>
    <property type="match status" value="1"/>
</dbReference>
<dbReference type="PRINTS" id="PR00190">
    <property type="entry name" value="ACTIN"/>
</dbReference>
<comment type="similarity">
    <text evidence="1">Belongs to the actin family.</text>
</comment>
<dbReference type="FunFam" id="3.30.420.40:FF:000058">
    <property type="entry name" value="Putative actin-related protein 5"/>
    <property type="match status" value="1"/>
</dbReference>
<name>A0AAW1NV77_9CHLO</name>
<reference evidence="2 3" key="1">
    <citation type="journal article" date="2024" name="Nat. Commun.">
        <title>Phylogenomics reveals the evolutionary origins of lichenization in chlorophyte algae.</title>
        <authorList>
            <person name="Puginier C."/>
            <person name="Libourel C."/>
            <person name="Otte J."/>
            <person name="Skaloud P."/>
            <person name="Haon M."/>
            <person name="Grisel S."/>
            <person name="Petersen M."/>
            <person name="Berrin J.G."/>
            <person name="Delaux P.M."/>
            <person name="Dal Grande F."/>
            <person name="Keller J."/>
        </authorList>
    </citation>
    <scope>NUCLEOTIDE SEQUENCE [LARGE SCALE GENOMIC DNA]</scope>
    <source>
        <strain evidence="2 3">SAG 2036</strain>
    </source>
</reference>
<dbReference type="Gene3D" id="3.30.420.40">
    <property type="match status" value="2"/>
</dbReference>
<sequence length="431" mass="47188">MMNGGDEVNALVIDLGSSTAKAGYAGDDTPKCYFPSFVGNLPAQAGAGTKGEVKREADANGADHARLLVGNNAVDLARDYMEVQPVVRHGAHEDWGRVEAVLEHIFRDHLNVNPAEHPILMAEPSFATDKARERMVELLFEKHSPPALFLGKNAMLTSFAVGRQTSLVVDAGHEATVVAAVHDGYVLKKSIVQSPLGGQLLTRCMKQAVLRKGVELHPQTSLRRLETVPGKLEVKFLSQPHVTDSFRQYHVEALAADIKETTCRVSDVRFSSEENANIPTVSYELPDGNEIQIGPERFGVPELLFQPSLISTFEGQAFADATKMRSLPEAVLDSINQCDVDVRRDLFSGIVLTGGSSLLVQLRERLERELSDRAPPTAKVKVTAPTNSLERRFSVWIGASILASLGSFQQMWLSKMEYDEHGAAMIHKKSP</sequence>
<evidence type="ECO:0000256" key="1">
    <source>
        <dbReference type="RuleBase" id="RU000487"/>
    </source>
</evidence>